<keyword evidence="4 6" id="KW-0949">S-adenosyl-L-methionine</keyword>
<dbReference type="InterPro" id="IPR050750">
    <property type="entry name" value="C5-MTase"/>
</dbReference>
<dbReference type="Pfam" id="PF00145">
    <property type="entry name" value="DNA_methylase"/>
    <property type="match status" value="1"/>
</dbReference>
<keyword evidence="5" id="KW-0680">Restriction system</keyword>
<accession>A0A6N2YL44</accession>
<name>A0A6N2YL44_9FIRM</name>
<evidence type="ECO:0000256" key="6">
    <source>
        <dbReference type="PROSITE-ProRule" id="PRU01016"/>
    </source>
</evidence>
<dbReference type="InterPro" id="IPR029063">
    <property type="entry name" value="SAM-dependent_MTases_sf"/>
</dbReference>
<dbReference type="GO" id="GO:0032259">
    <property type="term" value="P:methylation"/>
    <property type="evidence" value="ECO:0007669"/>
    <property type="project" value="UniProtKB-KW"/>
</dbReference>
<dbReference type="GO" id="GO:0003886">
    <property type="term" value="F:DNA (cytosine-5-)-methyltransferase activity"/>
    <property type="evidence" value="ECO:0007669"/>
    <property type="project" value="UniProtKB-EC"/>
</dbReference>
<dbReference type="GO" id="GO:0009307">
    <property type="term" value="P:DNA restriction-modification system"/>
    <property type="evidence" value="ECO:0007669"/>
    <property type="project" value="UniProtKB-KW"/>
</dbReference>
<dbReference type="InterPro" id="IPR031303">
    <property type="entry name" value="C5_meth_CS"/>
</dbReference>
<evidence type="ECO:0000256" key="5">
    <source>
        <dbReference type="ARBA" id="ARBA00022747"/>
    </source>
</evidence>
<dbReference type="EC" id="2.1.1.37" evidence="1"/>
<keyword evidence="2 6" id="KW-0489">Methyltransferase</keyword>
<dbReference type="Gene3D" id="3.90.120.10">
    <property type="entry name" value="DNA Methylase, subunit A, domain 2"/>
    <property type="match status" value="1"/>
</dbReference>
<keyword evidence="3 6" id="KW-0808">Transferase</keyword>
<dbReference type="NCBIfam" id="TIGR00675">
    <property type="entry name" value="dcm"/>
    <property type="match status" value="1"/>
</dbReference>
<dbReference type="EMBL" id="CACRUE010000006">
    <property type="protein sequence ID" value="VYT67619.1"/>
    <property type="molecule type" value="Genomic_DNA"/>
</dbReference>
<dbReference type="AlphaFoldDB" id="A0A6N2YL44"/>
<evidence type="ECO:0000256" key="1">
    <source>
        <dbReference type="ARBA" id="ARBA00011975"/>
    </source>
</evidence>
<dbReference type="PANTHER" id="PTHR46098:SF1">
    <property type="entry name" value="TRNA (CYTOSINE(38)-C(5))-METHYLTRANSFERASE"/>
    <property type="match status" value="1"/>
</dbReference>
<dbReference type="PANTHER" id="PTHR46098">
    <property type="entry name" value="TRNA (CYTOSINE(38)-C(5))-METHYLTRANSFERASE"/>
    <property type="match status" value="1"/>
</dbReference>
<evidence type="ECO:0000256" key="4">
    <source>
        <dbReference type="ARBA" id="ARBA00022691"/>
    </source>
</evidence>
<dbReference type="PROSITE" id="PS51679">
    <property type="entry name" value="SAM_MT_C5"/>
    <property type="match status" value="1"/>
</dbReference>
<evidence type="ECO:0000256" key="3">
    <source>
        <dbReference type="ARBA" id="ARBA00022679"/>
    </source>
</evidence>
<dbReference type="Gene3D" id="3.40.50.150">
    <property type="entry name" value="Vaccinia Virus protein VP39"/>
    <property type="match status" value="1"/>
</dbReference>
<dbReference type="PROSITE" id="PS00095">
    <property type="entry name" value="C5_MTASE_2"/>
    <property type="match status" value="1"/>
</dbReference>
<sequence length="597" mass="69820">MLKIGTVFSGIGAIEHALQRMGIPHKIVFACDNGDVDVFKKKIDLNIVDILDELDKLSEKIVKMDTHEQHQLDYIKKDLDASIKKINKKISEIDESIVINNPKNQILSDYSIDDIIMINSNGFEIDVVENVKKYMKQFKIATDGDTDIYYKFKIRNKILDKLLLIGEISTELKKELIKNKDSEFKNTQEWFETFKKNKQYREARKFVKLILEDIQMLNEKVETLSVLKELSKIENYKDKKTYVDNLYRGKENSNFVKKSYVSNYDIDEEHFHWNISFLDATQYNGKLDLLVGGSPCQAFSLIGKRRGLEDTRGTLFYEFARIVKESQPKVFIYENVKALLTHDEGRTWDTMKSVFNDLNYNFKYTVLNAKDFGIPQNRERIFVVGFRKDLVLEKEFEFPKPIKLDKTMKDFLIENVSGKYYLNKKGVNFVTNEKNINKKYTQIDGTIQLCQKKNQQFNWHGDFIFVEKNTEREKIMQDLEKYFLSEKVQKYVMSSGTKGFYCKPEIDLDIARPLIKTMHKMHRAGVDNYVTTEGRIRKLTPRECLRLMGFCDSFKIVVSDTQVYQQAGNSIVVDVLIHIMNMIIKSLPTLISCNDNQ</sequence>
<gene>
    <name evidence="7" type="primary">hpaIIM</name>
    <name evidence="7" type="ORF">IBLFYP30_00888</name>
</gene>
<evidence type="ECO:0000256" key="2">
    <source>
        <dbReference type="ARBA" id="ARBA00022603"/>
    </source>
</evidence>
<dbReference type="RefSeq" id="WP_156530556.1">
    <property type="nucleotide sequence ID" value="NZ_CACRUE010000006.1"/>
</dbReference>
<reference evidence="7" key="1">
    <citation type="submission" date="2019-11" db="EMBL/GenBank/DDBJ databases">
        <authorList>
            <person name="Feng L."/>
        </authorList>
    </citation>
    <scope>NUCLEOTIDE SEQUENCE</scope>
    <source>
        <strain evidence="7">IbartlettiiLFYP30</strain>
    </source>
</reference>
<evidence type="ECO:0000313" key="7">
    <source>
        <dbReference type="EMBL" id="VYT67619.1"/>
    </source>
</evidence>
<proteinExistence type="inferred from homology"/>
<organism evidence="7">
    <name type="scientific">Intestinibacter bartlettii</name>
    <dbReference type="NCBI Taxonomy" id="261299"/>
    <lineage>
        <taxon>Bacteria</taxon>
        <taxon>Bacillati</taxon>
        <taxon>Bacillota</taxon>
        <taxon>Clostridia</taxon>
        <taxon>Peptostreptococcales</taxon>
        <taxon>Peptostreptococcaceae</taxon>
        <taxon>Intestinibacter</taxon>
    </lineage>
</organism>
<feature type="active site" evidence="6">
    <location>
        <position position="296"/>
    </location>
</feature>
<comment type="similarity">
    <text evidence="6">Belongs to the class I-like SAM-binding methyltransferase superfamily. C5-methyltransferase family.</text>
</comment>
<protein>
    <recommendedName>
        <fullName evidence="1">DNA (cytosine-5-)-methyltransferase</fullName>
        <ecNumber evidence="1">2.1.1.37</ecNumber>
    </recommendedName>
</protein>
<dbReference type="InterPro" id="IPR018117">
    <property type="entry name" value="C5_DNA_meth_AS"/>
</dbReference>
<dbReference type="InterPro" id="IPR001525">
    <property type="entry name" value="C5_MeTfrase"/>
</dbReference>
<dbReference type="PROSITE" id="PS00094">
    <property type="entry name" value="C5_MTASE_1"/>
    <property type="match status" value="1"/>
</dbReference>
<dbReference type="SUPFAM" id="SSF53335">
    <property type="entry name" value="S-adenosyl-L-methionine-dependent methyltransferases"/>
    <property type="match status" value="1"/>
</dbReference>